<evidence type="ECO:0000256" key="3">
    <source>
        <dbReference type="ARBA" id="ARBA00022679"/>
    </source>
</evidence>
<evidence type="ECO:0000256" key="7">
    <source>
        <dbReference type="ARBA" id="ARBA00048968"/>
    </source>
</evidence>
<evidence type="ECO:0000313" key="11">
    <source>
        <dbReference type="Proteomes" id="UP000034320"/>
    </source>
</evidence>
<dbReference type="PANTHER" id="PTHR30616:SF3">
    <property type="entry name" value="PURINE NUCLEOSIDE PHOSPHORYLASE"/>
    <property type="match status" value="1"/>
</dbReference>
<comment type="catalytic activity">
    <reaction evidence="1">
        <text>inosine + phosphate = alpha-D-ribose 1-phosphate + hypoxanthine</text>
        <dbReference type="Rhea" id="RHEA:27646"/>
        <dbReference type="ChEBI" id="CHEBI:17368"/>
        <dbReference type="ChEBI" id="CHEBI:17596"/>
        <dbReference type="ChEBI" id="CHEBI:43474"/>
        <dbReference type="ChEBI" id="CHEBI:57720"/>
        <dbReference type="EC" id="2.4.2.1"/>
    </reaction>
    <physiologicalReaction direction="left-to-right" evidence="1">
        <dbReference type="Rhea" id="RHEA:27647"/>
    </physiologicalReaction>
</comment>
<dbReference type="InterPro" id="IPR003730">
    <property type="entry name" value="Cu_polyphenol_OxRdtase"/>
</dbReference>
<dbReference type="Pfam" id="PF02578">
    <property type="entry name" value="Cu-oxidase_4"/>
    <property type="match status" value="1"/>
</dbReference>
<comment type="similarity">
    <text evidence="2 9">Belongs to the purine nucleoside phosphorylase YfiH/LACC1 family.</text>
</comment>
<dbReference type="Proteomes" id="UP000034320">
    <property type="component" value="Unassembled WGS sequence"/>
</dbReference>
<proteinExistence type="inferred from homology"/>
<dbReference type="EMBL" id="LCDD01000034">
    <property type="protein sequence ID" value="KKS45564.1"/>
    <property type="molecule type" value="Genomic_DNA"/>
</dbReference>
<evidence type="ECO:0000256" key="5">
    <source>
        <dbReference type="ARBA" id="ARBA00022833"/>
    </source>
</evidence>
<keyword evidence="3" id="KW-0808">Transferase</keyword>
<name>A0A0G0ZA80_9BACT</name>
<dbReference type="PATRIC" id="fig|1618442.3.peg.1154"/>
<comment type="catalytic activity">
    <reaction evidence="6">
        <text>adenosine + H2O + H(+) = inosine + NH4(+)</text>
        <dbReference type="Rhea" id="RHEA:24408"/>
        <dbReference type="ChEBI" id="CHEBI:15377"/>
        <dbReference type="ChEBI" id="CHEBI:15378"/>
        <dbReference type="ChEBI" id="CHEBI:16335"/>
        <dbReference type="ChEBI" id="CHEBI:17596"/>
        <dbReference type="ChEBI" id="CHEBI:28938"/>
        <dbReference type="EC" id="3.5.4.4"/>
    </reaction>
    <physiologicalReaction direction="left-to-right" evidence="6">
        <dbReference type="Rhea" id="RHEA:24409"/>
    </physiologicalReaction>
</comment>
<dbReference type="GO" id="GO:0017061">
    <property type="term" value="F:S-methyl-5-thioadenosine phosphorylase activity"/>
    <property type="evidence" value="ECO:0007669"/>
    <property type="project" value="UniProtKB-EC"/>
</dbReference>
<dbReference type="PANTHER" id="PTHR30616">
    <property type="entry name" value="UNCHARACTERIZED PROTEIN YFIH"/>
    <property type="match status" value="1"/>
</dbReference>
<evidence type="ECO:0000256" key="2">
    <source>
        <dbReference type="ARBA" id="ARBA00007353"/>
    </source>
</evidence>
<protein>
    <recommendedName>
        <fullName evidence="9">Purine nucleoside phosphorylase</fullName>
    </recommendedName>
</protein>
<dbReference type="InterPro" id="IPR011324">
    <property type="entry name" value="Cytotoxic_necrot_fac-like_cat"/>
</dbReference>
<keyword evidence="4" id="KW-0479">Metal-binding</keyword>
<evidence type="ECO:0000256" key="9">
    <source>
        <dbReference type="RuleBase" id="RU361274"/>
    </source>
</evidence>
<evidence type="ECO:0000256" key="1">
    <source>
        <dbReference type="ARBA" id="ARBA00000553"/>
    </source>
</evidence>
<keyword evidence="5" id="KW-0862">Zinc</keyword>
<evidence type="ECO:0000256" key="6">
    <source>
        <dbReference type="ARBA" id="ARBA00047989"/>
    </source>
</evidence>
<comment type="caution">
    <text evidence="10">The sequence shown here is derived from an EMBL/GenBank/DDBJ whole genome shotgun (WGS) entry which is preliminary data.</text>
</comment>
<dbReference type="CDD" id="cd16833">
    <property type="entry name" value="YfiH"/>
    <property type="match status" value="1"/>
</dbReference>
<dbReference type="NCBIfam" id="TIGR00726">
    <property type="entry name" value="peptidoglycan editing factor PgeF"/>
    <property type="match status" value="1"/>
</dbReference>
<dbReference type="Gene3D" id="3.60.140.10">
    <property type="entry name" value="CNF1/YfiH-like putative cysteine hydrolases"/>
    <property type="match status" value="1"/>
</dbReference>
<accession>A0A0G0ZA80</accession>
<dbReference type="GO" id="GO:0005507">
    <property type="term" value="F:copper ion binding"/>
    <property type="evidence" value="ECO:0007669"/>
    <property type="project" value="TreeGrafter"/>
</dbReference>
<gene>
    <name evidence="10" type="ORF">UV09_C0034G0003</name>
</gene>
<evidence type="ECO:0000313" key="10">
    <source>
        <dbReference type="EMBL" id="KKS45564.1"/>
    </source>
</evidence>
<sequence>MKFRGIKHFFLNSEESVSEEFDEVINSAFISEQVHGSRIQKTDSRTFYKDCDGLLCENKSTLLVKTADCLPVFFYSAHKKTVAAVHAGWRGLSKGIMTETIEIFRQMGIEAASLIAVIGPHIGSCCYQVSADLVNKFGKIIADTDFYQKKDSDYYLDLSAIARYQLQMAGVKAANIEDMQVCTCHNLEYASYRRTNSRERNISLISLL</sequence>
<evidence type="ECO:0000256" key="4">
    <source>
        <dbReference type="ARBA" id="ARBA00022723"/>
    </source>
</evidence>
<reference evidence="10 11" key="1">
    <citation type="journal article" date="2015" name="Nature">
        <title>rRNA introns, odd ribosomes, and small enigmatic genomes across a large radiation of phyla.</title>
        <authorList>
            <person name="Brown C.T."/>
            <person name="Hug L.A."/>
            <person name="Thomas B.C."/>
            <person name="Sharon I."/>
            <person name="Castelle C.J."/>
            <person name="Singh A."/>
            <person name="Wilkins M.J."/>
            <person name="Williams K.H."/>
            <person name="Banfield J.F."/>
        </authorList>
    </citation>
    <scope>NUCLEOTIDE SEQUENCE [LARGE SCALE GENOMIC DNA]</scope>
</reference>
<dbReference type="InterPro" id="IPR038371">
    <property type="entry name" value="Cu_polyphenol_OxRdtase_sf"/>
</dbReference>
<dbReference type="AlphaFoldDB" id="A0A0G0ZA80"/>
<comment type="catalytic activity">
    <reaction evidence="7">
        <text>adenosine + phosphate = alpha-D-ribose 1-phosphate + adenine</text>
        <dbReference type="Rhea" id="RHEA:27642"/>
        <dbReference type="ChEBI" id="CHEBI:16335"/>
        <dbReference type="ChEBI" id="CHEBI:16708"/>
        <dbReference type="ChEBI" id="CHEBI:43474"/>
        <dbReference type="ChEBI" id="CHEBI:57720"/>
        <dbReference type="EC" id="2.4.2.1"/>
    </reaction>
    <physiologicalReaction direction="left-to-right" evidence="7">
        <dbReference type="Rhea" id="RHEA:27643"/>
    </physiologicalReaction>
</comment>
<comment type="catalytic activity">
    <reaction evidence="8">
        <text>S-methyl-5'-thioadenosine + phosphate = 5-(methylsulfanyl)-alpha-D-ribose 1-phosphate + adenine</text>
        <dbReference type="Rhea" id="RHEA:11852"/>
        <dbReference type="ChEBI" id="CHEBI:16708"/>
        <dbReference type="ChEBI" id="CHEBI:17509"/>
        <dbReference type="ChEBI" id="CHEBI:43474"/>
        <dbReference type="ChEBI" id="CHEBI:58533"/>
        <dbReference type="EC" id="2.4.2.28"/>
    </reaction>
    <physiologicalReaction direction="left-to-right" evidence="8">
        <dbReference type="Rhea" id="RHEA:11853"/>
    </physiologicalReaction>
</comment>
<evidence type="ECO:0000256" key="8">
    <source>
        <dbReference type="ARBA" id="ARBA00049893"/>
    </source>
</evidence>
<dbReference type="SUPFAM" id="SSF64438">
    <property type="entry name" value="CNF1/YfiH-like putative cysteine hydrolases"/>
    <property type="match status" value="1"/>
</dbReference>
<organism evidence="10 11">
    <name type="scientific">Candidatus Gottesmanbacteria bacterium GW2011_GWA2_42_18</name>
    <dbReference type="NCBI Taxonomy" id="1618442"/>
    <lineage>
        <taxon>Bacteria</taxon>
        <taxon>Candidatus Gottesmaniibacteriota</taxon>
    </lineage>
</organism>